<comment type="caution">
    <text evidence="4">Lacks conserved residue(s) required for the propagation of feature annotation.</text>
</comment>
<dbReference type="Gene3D" id="3.90.950.10">
    <property type="match status" value="1"/>
</dbReference>
<dbReference type="GO" id="GO:0036221">
    <property type="term" value="F:UTP diphosphatase activity"/>
    <property type="evidence" value="ECO:0007669"/>
    <property type="project" value="RHEA"/>
</dbReference>
<gene>
    <name evidence="5" type="ORF">A1QO_01240</name>
</gene>
<accession>A0A1E5BDU8</accession>
<organism evidence="5 6">
    <name type="scientific">Vibrio genomosp. F10 str. ZF-129</name>
    <dbReference type="NCBI Taxonomy" id="1187848"/>
    <lineage>
        <taxon>Bacteria</taxon>
        <taxon>Pseudomonadati</taxon>
        <taxon>Pseudomonadota</taxon>
        <taxon>Gammaproteobacteria</taxon>
        <taxon>Vibrionales</taxon>
        <taxon>Vibrionaceae</taxon>
        <taxon>Vibrio</taxon>
    </lineage>
</organism>
<dbReference type="PANTHER" id="PTHR43213:SF5">
    <property type="entry name" value="BIFUNCTIONAL DTTP_UTP PYROPHOSPHATASE_METHYLTRANSFERASE PROTEIN-RELATED"/>
    <property type="match status" value="1"/>
</dbReference>
<dbReference type="EMBL" id="AJYQ02000103">
    <property type="protein sequence ID" value="OEE33545.1"/>
    <property type="molecule type" value="Genomic_DNA"/>
</dbReference>
<evidence type="ECO:0000256" key="1">
    <source>
        <dbReference type="ARBA" id="ARBA00001968"/>
    </source>
</evidence>
<dbReference type="GO" id="GO:0009117">
    <property type="term" value="P:nucleotide metabolic process"/>
    <property type="evidence" value="ECO:0007669"/>
    <property type="project" value="UniProtKB-KW"/>
</dbReference>
<proteinExistence type="inferred from homology"/>
<sequence length="195" mass="21978">MMNMKKLVLASGSPRRKELLTQLGYEFEVLVTDVEETCLASETPEQYVKRLSLDKAKAGLLRCEERLHHESNTVVLGSDTIVVSGDNILEKPNDLVHAKQMLMQLSNRCHQVLTAVTVISNQKQHSVVVSTDVWFKPLSENEIEQYWHTGEPQDKAGSYGIQGLGGRFVTRIEGSYFAVVGLPLYETDQLLREFL</sequence>
<evidence type="ECO:0000256" key="4">
    <source>
        <dbReference type="HAMAP-Rule" id="MF_00528"/>
    </source>
</evidence>
<comment type="cofactor">
    <cofactor evidence="1 4">
        <name>a divalent metal cation</name>
        <dbReference type="ChEBI" id="CHEBI:60240"/>
    </cofactor>
</comment>
<dbReference type="PANTHER" id="PTHR43213">
    <property type="entry name" value="BIFUNCTIONAL DTTP/UTP PYROPHOSPHATASE/METHYLTRANSFERASE PROTEIN-RELATED"/>
    <property type="match status" value="1"/>
</dbReference>
<dbReference type="CDD" id="cd00555">
    <property type="entry name" value="Maf"/>
    <property type="match status" value="1"/>
</dbReference>
<reference evidence="5 6" key="1">
    <citation type="journal article" date="2012" name="Science">
        <title>Ecological populations of bacteria act as socially cohesive units of antibiotic production and resistance.</title>
        <authorList>
            <person name="Cordero O.X."/>
            <person name="Wildschutte H."/>
            <person name="Kirkup B."/>
            <person name="Proehl S."/>
            <person name="Ngo L."/>
            <person name="Hussain F."/>
            <person name="Le Roux F."/>
            <person name="Mincer T."/>
            <person name="Polz M.F."/>
        </authorList>
    </citation>
    <scope>NUCLEOTIDE SEQUENCE [LARGE SCALE GENOMIC DNA]</scope>
    <source>
        <strain evidence="5 6">ZF-129</strain>
    </source>
</reference>
<evidence type="ECO:0000313" key="6">
    <source>
        <dbReference type="Proteomes" id="UP000094741"/>
    </source>
</evidence>
<comment type="catalytic activity">
    <reaction evidence="4">
        <text>dTTP + H2O = dTMP + diphosphate + H(+)</text>
        <dbReference type="Rhea" id="RHEA:28534"/>
        <dbReference type="ChEBI" id="CHEBI:15377"/>
        <dbReference type="ChEBI" id="CHEBI:15378"/>
        <dbReference type="ChEBI" id="CHEBI:33019"/>
        <dbReference type="ChEBI" id="CHEBI:37568"/>
        <dbReference type="ChEBI" id="CHEBI:63528"/>
        <dbReference type="EC" id="3.6.1.9"/>
    </reaction>
</comment>
<dbReference type="NCBIfam" id="TIGR00172">
    <property type="entry name" value="maf"/>
    <property type="match status" value="1"/>
</dbReference>
<dbReference type="HAMAP" id="MF_00528">
    <property type="entry name" value="Maf"/>
    <property type="match status" value="1"/>
</dbReference>
<dbReference type="OrthoDB" id="9807767at2"/>
<comment type="subcellular location">
    <subcellularLocation>
        <location evidence="4">Cytoplasm</location>
    </subcellularLocation>
</comment>
<dbReference type="SUPFAM" id="SSF52972">
    <property type="entry name" value="ITPase-like"/>
    <property type="match status" value="1"/>
</dbReference>
<keyword evidence="2 4" id="KW-0378">Hydrolase</keyword>
<dbReference type="Pfam" id="PF02545">
    <property type="entry name" value="Maf"/>
    <property type="match status" value="1"/>
</dbReference>
<dbReference type="Proteomes" id="UP000094741">
    <property type="component" value="Unassembled WGS sequence"/>
</dbReference>
<protein>
    <recommendedName>
        <fullName evidence="4">dTTP/UTP pyrophosphatase</fullName>
        <shortName evidence="4">dTTPase/UTPase</shortName>
        <ecNumber evidence="4">3.6.1.9</ecNumber>
    </recommendedName>
    <alternativeName>
        <fullName evidence="4">Nucleoside triphosphate pyrophosphatase</fullName>
    </alternativeName>
    <alternativeName>
        <fullName evidence="4">Nucleotide pyrophosphatase</fullName>
        <shortName evidence="4">Nucleotide PPase</shortName>
    </alternativeName>
</protein>
<name>A0A1E5BDU8_9VIBR</name>
<comment type="similarity">
    <text evidence="4">Belongs to the Maf family. YhdE subfamily.</text>
</comment>
<dbReference type="GO" id="GO:0005737">
    <property type="term" value="C:cytoplasm"/>
    <property type="evidence" value="ECO:0007669"/>
    <property type="project" value="UniProtKB-SubCell"/>
</dbReference>
<evidence type="ECO:0000256" key="2">
    <source>
        <dbReference type="ARBA" id="ARBA00022801"/>
    </source>
</evidence>
<feature type="site" description="Important for substrate specificity" evidence="4">
    <location>
        <position position="162"/>
    </location>
</feature>
<dbReference type="GO" id="GO:0036218">
    <property type="term" value="F:dTTP diphosphatase activity"/>
    <property type="evidence" value="ECO:0007669"/>
    <property type="project" value="RHEA"/>
</dbReference>
<evidence type="ECO:0000313" key="5">
    <source>
        <dbReference type="EMBL" id="OEE33545.1"/>
    </source>
</evidence>
<feature type="site" description="Important for substrate specificity" evidence="4">
    <location>
        <position position="80"/>
    </location>
</feature>
<dbReference type="PIRSF" id="PIRSF006305">
    <property type="entry name" value="Maf"/>
    <property type="match status" value="1"/>
</dbReference>
<dbReference type="InterPro" id="IPR029001">
    <property type="entry name" value="ITPase-like_fam"/>
</dbReference>
<evidence type="ECO:0000256" key="3">
    <source>
        <dbReference type="ARBA" id="ARBA00023080"/>
    </source>
</evidence>
<dbReference type="STRING" id="1187848.A1QO_01240"/>
<dbReference type="eggNOG" id="COG0424">
    <property type="taxonomic scope" value="Bacteria"/>
</dbReference>
<dbReference type="AlphaFoldDB" id="A0A1E5BDU8"/>
<feature type="site" description="Important for substrate specificity" evidence="4">
    <location>
        <position position="15"/>
    </location>
</feature>
<comment type="caution">
    <text evidence="5">The sequence shown here is derived from an EMBL/GenBank/DDBJ whole genome shotgun (WGS) entry which is preliminary data.</text>
</comment>
<comment type="catalytic activity">
    <reaction evidence="4">
        <text>UTP + H2O = UMP + diphosphate + H(+)</text>
        <dbReference type="Rhea" id="RHEA:29395"/>
        <dbReference type="ChEBI" id="CHEBI:15377"/>
        <dbReference type="ChEBI" id="CHEBI:15378"/>
        <dbReference type="ChEBI" id="CHEBI:33019"/>
        <dbReference type="ChEBI" id="CHEBI:46398"/>
        <dbReference type="ChEBI" id="CHEBI:57865"/>
        <dbReference type="EC" id="3.6.1.9"/>
    </reaction>
</comment>
<dbReference type="InterPro" id="IPR003697">
    <property type="entry name" value="Maf-like"/>
</dbReference>
<comment type="function">
    <text evidence="4">Nucleoside triphosphate pyrophosphatase that hydrolyzes dTTP and UTP. May have a dual role in cell division arrest and in preventing the incorporation of modified nucleotides into cellular nucleic acids.</text>
</comment>
<keyword evidence="4" id="KW-0963">Cytoplasm</keyword>
<dbReference type="EC" id="3.6.1.9" evidence="4"/>
<keyword evidence="3 4" id="KW-0546">Nucleotide metabolism</keyword>
<feature type="active site" description="Proton acceptor" evidence="4">
    <location>
        <position position="79"/>
    </location>
</feature>